<keyword evidence="4" id="KW-1185">Reference proteome</keyword>
<feature type="region of interest" description="Disordered" evidence="1">
    <location>
        <begin position="141"/>
        <end position="169"/>
    </location>
</feature>
<evidence type="ECO:0000256" key="1">
    <source>
        <dbReference type="SAM" id="MobiDB-lite"/>
    </source>
</evidence>
<sequence length="231" mass="25590">METASRSPHRALLLPELIHEIIHYLDFYSLIRCQSVSRVFRLVIQRAIESSPAVQKTLFLLADADFDFATASQGTDLSPTFINPYLYRLSYSRRFTATSTNGSLMGMLTLRPAAVAALLRGDEQASWRPMLAWQLPPKKSLSAEPHLDRGEAPDLSGREDGGGVGEESAVKRKGGITLGSLMDLTRHTVREQIQDGLEEYEEKCRYAVTWFLESDPGSVKVSVSLGPGLYA</sequence>
<accession>A0A6A6XD18</accession>
<name>A0A6A6XD18_9PLEO</name>
<evidence type="ECO:0000313" key="3">
    <source>
        <dbReference type="EMBL" id="KAF2794470.1"/>
    </source>
</evidence>
<organism evidence="3 4">
    <name type="scientific">Melanomma pulvis-pyrius CBS 109.77</name>
    <dbReference type="NCBI Taxonomy" id="1314802"/>
    <lineage>
        <taxon>Eukaryota</taxon>
        <taxon>Fungi</taxon>
        <taxon>Dikarya</taxon>
        <taxon>Ascomycota</taxon>
        <taxon>Pezizomycotina</taxon>
        <taxon>Dothideomycetes</taxon>
        <taxon>Pleosporomycetidae</taxon>
        <taxon>Pleosporales</taxon>
        <taxon>Melanommataceae</taxon>
        <taxon>Melanomma</taxon>
    </lineage>
</organism>
<proteinExistence type="predicted"/>
<dbReference type="EMBL" id="MU001890">
    <property type="protein sequence ID" value="KAF2794470.1"/>
    <property type="molecule type" value="Genomic_DNA"/>
</dbReference>
<dbReference type="AlphaFoldDB" id="A0A6A6XD18"/>
<feature type="compositionally biased region" description="Basic and acidic residues" evidence="1">
    <location>
        <begin position="145"/>
        <end position="161"/>
    </location>
</feature>
<dbReference type="InterPro" id="IPR001810">
    <property type="entry name" value="F-box_dom"/>
</dbReference>
<dbReference type="InterPro" id="IPR036047">
    <property type="entry name" value="F-box-like_dom_sf"/>
</dbReference>
<dbReference type="SUPFAM" id="SSF81383">
    <property type="entry name" value="F-box domain"/>
    <property type="match status" value="1"/>
</dbReference>
<protein>
    <recommendedName>
        <fullName evidence="2">F-box domain-containing protein</fullName>
    </recommendedName>
</protein>
<dbReference type="CDD" id="cd09917">
    <property type="entry name" value="F-box_SF"/>
    <property type="match status" value="1"/>
</dbReference>
<dbReference type="Pfam" id="PF00646">
    <property type="entry name" value="F-box"/>
    <property type="match status" value="1"/>
</dbReference>
<gene>
    <name evidence="3" type="ORF">K505DRAFT_336919</name>
</gene>
<reference evidence="3" key="1">
    <citation type="journal article" date="2020" name="Stud. Mycol.">
        <title>101 Dothideomycetes genomes: a test case for predicting lifestyles and emergence of pathogens.</title>
        <authorList>
            <person name="Haridas S."/>
            <person name="Albert R."/>
            <person name="Binder M."/>
            <person name="Bloem J."/>
            <person name="Labutti K."/>
            <person name="Salamov A."/>
            <person name="Andreopoulos B."/>
            <person name="Baker S."/>
            <person name="Barry K."/>
            <person name="Bills G."/>
            <person name="Bluhm B."/>
            <person name="Cannon C."/>
            <person name="Castanera R."/>
            <person name="Culley D."/>
            <person name="Daum C."/>
            <person name="Ezra D."/>
            <person name="Gonzalez J."/>
            <person name="Henrissat B."/>
            <person name="Kuo A."/>
            <person name="Liang C."/>
            <person name="Lipzen A."/>
            <person name="Lutzoni F."/>
            <person name="Magnuson J."/>
            <person name="Mondo S."/>
            <person name="Nolan M."/>
            <person name="Ohm R."/>
            <person name="Pangilinan J."/>
            <person name="Park H.-J."/>
            <person name="Ramirez L."/>
            <person name="Alfaro M."/>
            <person name="Sun H."/>
            <person name="Tritt A."/>
            <person name="Yoshinaga Y."/>
            <person name="Zwiers L.-H."/>
            <person name="Turgeon B."/>
            <person name="Goodwin S."/>
            <person name="Spatafora J."/>
            <person name="Crous P."/>
            <person name="Grigoriev I."/>
        </authorList>
    </citation>
    <scope>NUCLEOTIDE SEQUENCE</scope>
    <source>
        <strain evidence="3">CBS 109.77</strain>
    </source>
</reference>
<feature type="domain" description="F-box" evidence="2">
    <location>
        <begin position="14"/>
        <end position="45"/>
    </location>
</feature>
<evidence type="ECO:0000259" key="2">
    <source>
        <dbReference type="Pfam" id="PF00646"/>
    </source>
</evidence>
<dbReference type="Proteomes" id="UP000799757">
    <property type="component" value="Unassembled WGS sequence"/>
</dbReference>
<dbReference type="Gene3D" id="1.20.1280.50">
    <property type="match status" value="1"/>
</dbReference>
<evidence type="ECO:0000313" key="4">
    <source>
        <dbReference type="Proteomes" id="UP000799757"/>
    </source>
</evidence>